<feature type="compositionally biased region" description="Basic and acidic residues" evidence="1">
    <location>
        <begin position="1"/>
        <end position="22"/>
    </location>
</feature>
<proteinExistence type="predicted"/>
<keyword evidence="2" id="KW-1133">Transmembrane helix</keyword>
<feature type="transmembrane region" description="Helical" evidence="2">
    <location>
        <begin position="82"/>
        <end position="100"/>
    </location>
</feature>
<evidence type="ECO:0000313" key="4">
    <source>
        <dbReference type="Proteomes" id="UP001274321"/>
    </source>
</evidence>
<evidence type="ECO:0000256" key="2">
    <source>
        <dbReference type="SAM" id="Phobius"/>
    </source>
</evidence>
<accession>A0ABU4RJZ2</accession>
<feature type="compositionally biased region" description="Low complexity" evidence="1">
    <location>
        <begin position="46"/>
        <end position="60"/>
    </location>
</feature>
<dbReference type="Proteomes" id="UP001274321">
    <property type="component" value="Unassembled WGS sequence"/>
</dbReference>
<dbReference type="RefSeq" id="WP_319843275.1">
    <property type="nucleotide sequence ID" value="NZ_JAXAFJ010000002.1"/>
</dbReference>
<gene>
    <name evidence="3" type="ORF">SCD90_03615</name>
</gene>
<evidence type="ECO:0008006" key="5">
    <source>
        <dbReference type="Google" id="ProtNLM"/>
    </source>
</evidence>
<evidence type="ECO:0000313" key="3">
    <source>
        <dbReference type="EMBL" id="MDX6805145.1"/>
    </source>
</evidence>
<keyword evidence="4" id="KW-1185">Reference proteome</keyword>
<sequence length="101" mass="10421">MNDPSSDRTDPTTEQLRADIDSGRTGSKISKGDPAASPLGTDDEAAGTPPSRAAVAAARAAEVKTTPKAPPEEAPSGPLMRYWPFLVIGAVAVFAFLVLAK</sequence>
<keyword evidence="2" id="KW-0812">Transmembrane</keyword>
<protein>
    <recommendedName>
        <fullName evidence="5">DUF3618 domain-containing protein</fullName>
    </recommendedName>
</protein>
<keyword evidence="2" id="KW-0472">Membrane</keyword>
<dbReference type="EMBL" id="JAXAFJ010000002">
    <property type="protein sequence ID" value="MDX6805145.1"/>
    <property type="molecule type" value="Genomic_DNA"/>
</dbReference>
<name>A0ABU4RJZ2_9HYPH</name>
<evidence type="ECO:0000256" key="1">
    <source>
        <dbReference type="SAM" id="MobiDB-lite"/>
    </source>
</evidence>
<reference evidence="3 4" key="1">
    <citation type="submission" date="2023-11" db="EMBL/GenBank/DDBJ databases">
        <authorList>
            <person name="Bao R."/>
        </authorList>
    </citation>
    <scope>NUCLEOTIDE SEQUENCE [LARGE SCALE GENOMIC DNA]</scope>
    <source>
        <strain evidence="3 4">PJ23</strain>
    </source>
</reference>
<comment type="caution">
    <text evidence="3">The sequence shown here is derived from an EMBL/GenBank/DDBJ whole genome shotgun (WGS) entry which is preliminary data.</text>
</comment>
<organism evidence="3 4">
    <name type="scientific">Terrihabitans rhizophilus</name>
    <dbReference type="NCBI Taxonomy" id="3092662"/>
    <lineage>
        <taxon>Bacteria</taxon>
        <taxon>Pseudomonadati</taxon>
        <taxon>Pseudomonadota</taxon>
        <taxon>Alphaproteobacteria</taxon>
        <taxon>Hyphomicrobiales</taxon>
        <taxon>Terrihabitans</taxon>
    </lineage>
</organism>
<feature type="region of interest" description="Disordered" evidence="1">
    <location>
        <begin position="1"/>
        <end position="77"/>
    </location>
</feature>